<comment type="caution">
    <text evidence="2">The sequence shown here is derived from an EMBL/GenBank/DDBJ whole genome shotgun (WGS) entry which is preliminary data.</text>
</comment>
<proteinExistence type="predicted"/>
<organism evidence="2 3">
    <name type="scientific">Planococcus chinensis</name>
    <dbReference type="NCBI Taxonomy" id="272917"/>
    <lineage>
        <taxon>Bacteria</taxon>
        <taxon>Bacillati</taxon>
        <taxon>Bacillota</taxon>
        <taxon>Bacilli</taxon>
        <taxon>Bacillales</taxon>
        <taxon>Caryophanaceae</taxon>
        <taxon>Planococcus</taxon>
    </lineage>
</organism>
<dbReference type="EMBL" id="JBHUFW010000005">
    <property type="protein sequence ID" value="MFD1863061.1"/>
    <property type="molecule type" value="Genomic_DNA"/>
</dbReference>
<keyword evidence="1" id="KW-1133">Transmembrane helix</keyword>
<reference evidence="3" key="1">
    <citation type="journal article" date="2019" name="Int. J. Syst. Evol. Microbiol.">
        <title>The Global Catalogue of Microorganisms (GCM) 10K type strain sequencing project: providing services to taxonomists for standard genome sequencing and annotation.</title>
        <authorList>
            <consortium name="The Broad Institute Genomics Platform"/>
            <consortium name="The Broad Institute Genome Sequencing Center for Infectious Disease"/>
            <person name="Wu L."/>
            <person name="Ma J."/>
        </authorList>
    </citation>
    <scope>NUCLEOTIDE SEQUENCE [LARGE SCALE GENOMIC DNA]</scope>
    <source>
        <strain evidence="3">CGMCC 1.15475</strain>
    </source>
</reference>
<dbReference type="Proteomes" id="UP001597273">
    <property type="component" value="Unassembled WGS sequence"/>
</dbReference>
<dbReference type="RefSeq" id="WP_377339822.1">
    <property type="nucleotide sequence ID" value="NZ_JBHUFW010000005.1"/>
</dbReference>
<keyword evidence="1" id="KW-0472">Membrane</keyword>
<feature type="transmembrane region" description="Helical" evidence="1">
    <location>
        <begin position="56"/>
        <end position="75"/>
    </location>
</feature>
<evidence type="ECO:0000313" key="3">
    <source>
        <dbReference type="Proteomes" id="UP001597273"/>
    </source>
</evidence>
<protein>
    <submittedName>
        <fullName evidence="2">DUF4181 domain-containing protein</fullName>
    </submittedName>
</protein>
<dbReference type="InterPro" id="IPR025441">
    <property type="entry name" value="DUF4181"/>
</dbReference>
<feature type="transmembrane region" description="Helical" evidence="1">
    <location>
        <begin position="12"/>
        <end position="30"/>
    </location>
</feature>
<sequence length="142" mass="16494">MYAFESSFWLKLLLLIVVVSLLLFLFNTLIRKWLGVEKTKAFSHNPVNGIHSKIDWSIRILFIVLMLVGFFINASRVTQEPYLFLESWFLLFVLIFVTEAVRAVMEWKYAANRKAYLATILQLAFSSLMVIVVIASDFFGIF</sequence>
<name>A0ABW4QHH9_9BACL</name>
<feature type="transmembrane region" description="Helical" evidence="1">
    <location>
        <begin position="87"/>
        <end position="105"/>
    </location>
</feature>
<accession>A0ABW4QHH9</accession>
<keyword evidence="1" id="KW-0812">Transmembrane</keyword>
<evidence type="ECO:0000313" key="2">
    <source>
        <dbReference type="EMBL" id="MFD1863061.1"/>
    </source>
</evidence>
<keyword evidence="3" id="KW-1185">Reference proteome</keyword>
<gene>
    <name evidence="2" type="ORF">ACFSDB_08970</name>
</gene>
<dbReference type="Pfam" id="PF13789">
    <property type="entry name" value="DUF4181"/>
    <property type="match status" value="1"/>
</dbReference>
<feature type="transmembrane region" description="Helical" evidence="1">
    <location>
        <begin position="117"/>
        <end position="141"/>
    </location>
</feature>
<evidence type="ECO:0000256" key="1">
    <source>
        <dbReference type="SAM" id="Phobius"/>
    </source>
</evidence>